<dbReference type="PANTHER" id="PTHR33202:SF6">
    <property type="entry name" value="ZINC UPTAKE REGULATION PROTEIN"/>
    <property type="match status" value="1"/>
</dbReference>
<dbReference type="EMBL" id="JBHLZN010000002">
    <property type="protein sequence ID" value="MFB9885982.1"/>
    <property type="molecule type" value="Genomic_DNA"/>
</dbReference>
<evidence type="ECO:0000256" key="1">
    <source>
        <dbReference type="ARBA" id="ARBA00007957"/>
    </source>
</evidence>
<keyword evidence="5 7" id="KW-0238">DNA-binding</keyword>
<comment type="caution">
    <text evidence="8">The sequence shown here is derived from an EMBL/GenBank/DDBJ whole genome shotgun (WGS) entry which is preliminary data.</text>
</comment>
<evidence type="ECO:0000313" key="9">
    <source>
        <dbReference type="Proteomes" id="UP001589628"/>
    </source>
</evidence>
<evidence type="ECO:0000256" key="5">
    <source>
        <dbReference type="ARBA" id="ARBA00023125"/>
    </source>
</evidence>
<evidence type="ECO:0000313" key="8">
    <source>
        <dbReference type="EMBL" id="MFB9885982.1"/>
    </source>
</evidence>
<comment type="similarity">
    <text evidence="1 7">Belongs to the Fur family.</text>
</comment>
<dbReference type="Proteomes" id="UP001589628">
    <property type="component" value="Unassembled WGS sequence"/>
</dbReference>
<dbReference type="Pfam" id="PF01475">
    <property type="entry name" value="FUR"/>
    <property type="match status" value="1"/>
</dbReference>
<comment type="subcellular location">
    <subcellularLocation>
        <location evidence="7">Cytoplasm</location>
    </subcellularLocation>
</comment>
<keyword evidence="6 7" id="KW-0804">Transcription</keyword>
<keyword evidence="4 7" id="KW-0805">Transcription regulation</keyword>
<accession>A0ABV5Z9N5</accession>
<dbReference type="RefSeq" id="WP_027311493.1">
    <property type="nucleotide sequence ID" value="NZ_JAUESS010000007.1"/>
</dbReference>
<keyword evidence="9" id="KW-1185">Reference proteome</keyword>
<evidence type="ECO:0000256" key="7">
    <source>
        <dbReference type="RuleBase" id="RU364037"/>
    </source>
</evidence>
<organism evidence="8 9">
    <name type="scientific">Balneatrix alpica</name>
    <dbReference type="NCBI Taxonomy" id="75684"/>
    <lineage>
        <taxon>Bacteria</taxon>
        <taxon>Pseudomonadati</taxon>
        <taxon>Pseudomonadota</taxon>
        <taxon>Gammaproteobacteria</taxon>
        <taxon>Oceanospirillales</taxon>
        <taxon>Balneatrichaceae</taxon>
        <taxon>Balneatrix</taxon>
    </lineage>
</organism>
<keyword evidence="2 7" id="KW-0678">Repressor</keyword>
<dbReference type="PANTHER" id="PTHR33202">
    <property type="entry name" value="ZINC UPTAKE REGULATION PROTEIN"/>
    <property type="match status" value="1"/>
</dbReference>
<dbReference type="InterPro" id="IPR036390">
    <property type="entry name" value="WH_DNA-bd_sf"/>
</dbReference>
<sequence>MQVASFTPHNHQRCIHSALNTARLLCQQRGVRLTPVRERVLELIWQSHKPLGAYELLPQLAADGYNSAPPTVYRALEFLLEQGLIHRIASLNAFVGCCEPAQHHSGYFLLCRDCGVALEVNTQALTDAIALEAANQHFKIENQTLEIVGLCPECQSPT</sequence>
<evidence type="ECO:0000256" key="2">
    <source>
        <dbReference type="ARBA" id="ARBA00022491"/>
    </source>
</evidence>
<reference evidence="8 9" key="1">
    <citation type="submission" date="2024-09" db="EMBL/GenBank/DDBJ databases">
        <authorList>
            <person name="Sun Q."/>
            <person name="Mori K."/>
        </authorList>
    </citation>
    <scope>NUCLEOTIDE SEQUENCE [LARGE SCALE GENOMIC DNA]</scope>
    <source>
        <strain evidence="8 9">ATCC 51285</strain>
    </source>
</reference>
<gene>
    <name evidence="7" type="primary">fur</name>
    <name evidence="8" type="ORF">ACFFLH_06145</name>
</gene>
<name>A0ABV5Z9N5_9GAMM</name>
<dbReference type="Gene3D" id="3.30.1490.190">
    <property type="match status" value="1"/>
</dbReference>
<proteinExistence type="inferred from homology"/>
<dbReference type="InterPro" id="IPR002481">
    <property type="entry name" value="FUR"/>
</dbReference>
<dbReference type="CDD" id="cd07153">
    <property type="entry name" value="Fur_like"/>
    <property type="match status" value="1"/>
</dbReference>
<evidence type="ECO:0000256" key="6">
    <source>
        <dbReference type="ARBA" id="ARBA00023163"/>
    </source>
</evidence>
<protein>
    <recommendedName>
        <fullName evidence="7">Ferric uptake regulation protein</fullName>
    </recommendedName>
</protein>
<keyword evidence="7" id="KW-0963">Cytoplasm</keyword>
<keyword evidence="7" id="KW-0408">Iron</keyword>
<dbReference type="Gene3D" id="1.10.10.10">
    <property type="entry name" value="Winged helix-like DNA-binding domain superfamily/Winged helix DNA-binding domain"/>
    <property type="match status" value="1"/>
</dbReference>
<keyword evidence="7" id="KW-0479">Metal-binding</keyword>
<dbReference type="SUPFAM" id="SSF46785">
    <property type="entry name" value="Winged helix' DNA-binding domain"/>
    <property type="match status" value="1"/>
</dbReference>
<dbReference type="InterPro" id="IPR036388">
    <property type="entry name" value="WH-like_DNA-bd_sf"/>
</dbReference>
<evidence type="ECO:0000256" key="3">
    <source>
        <dbReference type="ARBA" id="ARBA00022833"/>
    </source>
</evidence>
<evidence type="ECO:0000256" key="4">
    <source>
        <dbReference type="ARBA" id="ARBA00023015"/>
    </source>
</evidence>
<dbReference type="InterPro" id="IPR043135">
    <property type="entry name" value="Fur_C"/>
</dbReference>
<comment type="subunit">
    <text evidence="7">Homodimer.</text>
</comment>
<keyword evidence="3 7" id="KW-0862">Zinc</keyword>